<dbReference type="AlphaFoldDB" id="A0A8S1PG03"/>
<sequence>MTHLPKINQENTLFDCKELKCQQSENVMFDKTMKSFVLKVGPSNLFTYHNTNDIYIKGSKLYIQLYLIEKLKFILELSNKQEYFKIVVSPNLQQAYIKKTDEVKISSAFILTNKWISLSFDIESFFKDTELKFKMLSIHSLCRLKKIYEGNQPNNINDGLCLVQKICEKRILELLPNSIRAQSEKTEIRKNQLVSQQQRRLSTISNSQEKIIQTESDNKKNSSQQKNLNFQELSKNVHSGLKTKSQTLPLNQNIKKTQSQQQQHLKQSKNQLQTKNLQQQQLSPLTQSIQNQGLNSKGQLSQISSNRSKKLTQIGGNLIKQMSQECLLEKTIKLATGLQVIEEVNINNKPPVHTKSNSTKITAQTQLQRKAVQSFLRHTQEFQNGSHFSHEPFDESKTDNEVCYKYSQISQGIKDIYYDGDNSEYQTKYGKFSSTFTRPLGLSSYNRRLSSQQSQNQQQGSTNEQFYLSSQQLEQNFSPNHTANEIEEQIDVPEIKSKITDDSFNSINGLQIKQEDSSEDLAVSKFE</sequence>
<comment type="caution">
    <text evidence="2">The sequence shown here is derived from an EMBL/GenBank/DDBJ whole genome shotgun (WGS) entry which is preliminary data.</text>
</comment>
<accession>A0A8S1PG03</accession>
<proteinExistence type="predicted"/>
<gene>
    <name evidence="2" type="ORF">PSON_ATCC_30995.1.T0750228</name>
</gene>
<protein>
    <submittedName>
        <fullName evidence="2">Uncharacterized protein</fullName>
    </submittedName>
</protein>
<feature type="region of interest" description="Disordered" evidence="1">
    <location>
        <begin position="205"/>
        <end position="225"/>
    </location>
</feature>
<reference evidence="2" key="1">
    <citation type="submission" date="2021-01" db="EMBL/GenBank/DDBJ databases">
        <authorList>
            <consortium name="Genoscope - CEA"/>
            <person name="William W."/>
        </authorList>
    </citation>
    <scope>NUCLEOTIDE SEQUENCE</scope>
</reference>
<evidence type="ECO:0000313" key="3">
    <source>
        <dbReference type="Proteomes" id="UP000692954"/>
    </source>
</evidence>
<dbReference type="EMBL" id="CAJJDN010000075">
    <property type="protein sequence ID" value="CAD8101348.1"/>
    <property type="molecule type" value="Genomic_DNA"/>
</dbReference>
<evidence type="ECO:0000313" key="2">
    <source>
        <dbReference type="EMBL" id="CAD8101348.1"/>
    </source>
</evidence>
<organism evidence="2 3">
    <name type="scientific">Paramecium sonneborni</name>
    <dbReference type="NCBI Taxonomy" id="65129"/>
    <lineage>
        <taxon>Eukaryota</taxon>
        <taxon>Sar</taxon>
        <taxon>Alveolata</taxon>
        <taxon>Ciliophora</taxon>
        <taxon>Intramacronucleata</taxon>
        <taxon>Oligohymenophorea</taxon>
        <taxon>Peniculida</taxon>
        <taxon>Parameciidae</taxon>
        <taxon>Paramecium</taxon>
    </lineage>
</organism>
<feature type="compositionally biased region" description="Polar residues" evidence="1">
    <location>
        <begin position="205"/>
        <end position="215"/>
    </location>
</feature>
<keyword evidence="3" id="KW-1185">Reference proteome</keyword>
<dbReference type="OrthoDB" id="303411at2759"/>
<dbReference type="Proteomes" id="UP000692954">
    <property type="component" value="Unassembled WGS sequence"/>
</dbReference>
<evidence type="ECO:0000256" key="1">
    <source>
        <dbReference type="SAM" id="MobiDB-lite"/>
    </source>
</evidence>
<name>A0A8S1PG03_9CILI</name>